<name>A0A2N5C8C8_9BURK</name>
<evidence type="ECO:0000256" key="5">
    <source>
        <dbReference type="ARBA" id="ARBA00022741"/>
    </source>
</evidence>
<dbReference type="InterPro" id="IPR003593">
    <property type="entry name" value="AAA+_ATPase"/>
</dbReference>
<dbReference type="OrthoDB" id="8652350at2"/>
<dbReference type="AlphaFoldDB" id="A0A2N5C8C8"/>
<dbReference type="Proteomes" id="UP000234341">
    <property type="component" value="Unassembled WGS sequence"/>
</dbReference>
<keyword evidence="6 9" id="KW-0067">ATP-binding</keyword>
<keyword evidence="5" id="KW-0547">Nucleotide-binding</keyword>
<reference evidence="9 10" key="1">
    <citation type="submission" date="2017-12" db="EMBL/GenBank/DDBJ databases">
        <title>Genome sequence of the active heterotrophic nitrifier-denitrifier, Cupriavidus pauculus UM1.</title>
        <authorList>
            <person name="Putonti C."/>
            <person name="Castignetti D."/>
        </authorList>
    </citation>
    <scope>NUCLEOTIDE SEQUENCE [LARGE SCALE GENOMIC DNA]</scope>
    <source>
        <strain evidence="9 10">UM1</strain>
    </source>
</reference>
<dbReference type="CDD" id="cd03224">
    <property type="entry name" value="ABC_TM1139_LivF_branched"/>
    <property type="match status" value="1"/>
</dbReference>
<evidence type="ECO:0000256" key="7">
    <source>
        <dbReference type="ARBA" id="ARBA00022970"/>
    </source>
</evidence>
<evidence type="ECO:0000313" key="9">
    <source>
        <dbReference type="EMBL" id="PLP98467.1"/>
    </source>
</evidence>
<keyword evidence="7" id="KW-0029">Amino-acid transport</keyword>
<accession>A0A2N5C8C8</accession>
<dbReference type="GO" id="GO:0016887">
    <property type="term" value="F:ATP hydrolysis activity"/>
    <property type="evidence" value="ECO:0007669"/>
    <property type="project" value="InterPro"/>
</dbReference>
<evidence type="ECO:0000256" key="1">
    <source>
        <dbReference type="ARBA" id="ARBA00005417"/>
    </source>
</evidence>
<dbReference type="GO" id="GO:0005524">
    <property type="term" value="F:ATP binding"/>
    <property type="evidence" value="ECO:0007669"/>
    <property type="project" value="UniProtKB-KW"/>
</dbReference>
<keyword evidence="4" id="KW-0997">Cell inner membrane</keyword>
<dbReference type="PROSITE" id="PS50893">
    <property type="entry name" value="ABC_TRANSPORTER_2"/>
    <property type="match status" value="1"/>
</dbReference>
<evidence type="ECO:0000256" key="4">
    <source>
        <dbReference type="ARBA" id="ARBA00022519"/>
    </source>
</evidence>
<protein>
    <submittedName>
        <fullName evidence="9">ABC transporter ATP-binding protein</fullName>
    </submittedName>
</protein>
<keyword evidence="4" id="KW-0472">Membrane</keyword>
<dbReference type="SMART" id="SM00382">
    <property type="entry name" value="AAA"/>
    <property type="match status" value="1"/>
</dbReference>
<dbReference type="InterPro" id="IPR017871">
    <property type="entry name" value="ABC_transporter-like_CS"/>
</dbReference>
<evidence type="ECO:0000313" key="10">
    <source>
        <dbReference type="Proteomes" id="UP000234341"/>
    </source>
</evidence>
<evidence type="ECO:0000256" key="6">
    <source>
        <dbReference type="ARBA" id="ARBA00022840"/>
    </source>
</evidence>
<gene>
    <name evidence="9" type="ORF">CYJ10_21485</name>
</gene>
<dbReference type="PROSITE" id="PS00211">
    <property type="entry name" value="ABC_TRANSPORTER_1"/>
    <property type="match status" value="1"/>
</dbReference>
<dbReference type="PANTHER" id="PTHR43820:SF4">
    <property type="entry name" value="HIGH-AFFINITY BRANCHED-CHAIN AMINO ACID TRANSPORT ATP-BINDING PROTEIN LIVF"/>
    <property type="match status" value="1"/>
</dbReference>
<dbReference type="SUPFAM" id="SSF52540">
    <property type="entry name" value="P-loop containing nucleoside triphosphate hydrolases"/>
    <property type="match status" value="1"/>
</dbReference>
<dbReference type="InterPro" id="IPR052156">
    <property type="entry name" value="BCAA_Transport_ATP-bd_LivF"/>
</dbReference>
<evidence type="ECO:0000256" key="3">
    <source>
        <dbReference type="ARBA" id="ARBA00022475"/>
    </source>
</evidence>
<proteinExistence type="inferred from homology"/>
<dbReference type="InterPro" id="IPR003439">
    <property type="entry name" value="ABC_transporter-like_ATP-bd"/>
</dbReference>
<dbReference type="GO" id="GO:0015658">
    <property type="term" value="F:branched-chain amino acid transmembrane transporter activity"/>
    <property type="evidence" value="ECO:0007669"/>
    <property type="project" value="TreeGrafter"/>
</dbReference>
<dbReference type="GO" id="GO:0015807">
    <property type="term" value="P:L-amino acid transport"/>
    <property type="evidence" value="ECO:0007669"/>
    <property type="project" value="TreeGrafter"/>
</dbReference>
<feature type="domain" description="ABC transporter" evidence="8">
    <location>
        <begin position="4"/>
        <end position="237"/>
    </location>
</feature>
<keyword evidence="2" id="KW-0813">Transport</keyword>
<organism evidence="9 10">
    <name type="scientific">Cupriavidus pauculus</name>
    <dbReference type="NCBI Taxonomy" id="82633"/>
    <lineage>
        <taxon>Bacteria</taxon>
        <taxon>Pseudomonadati</taxon>
        <taxon>Pseudomonadota</taxon>
        <taxon>Betaproteobacteria</taxon>
        <taxon>Burkholderiales</taxon>
        <taxon>Burkholderiaceae</taxon>
        <taxon>Cupriavidus</taxon>
    </lineage>
</organism>
<evidence type="ECO:0000256" key="2">
    <source>
        <dbReference type="ARBA" id="ARBA00022448"/>
    </source>
</evidence>
<dbReference type="Pfam" id="PF00005">
    <property type="entry name" value="ABC_tran"/>
    <property type="match status" value="1"/>
</dbReference>
<dbReference type="Gene3D" id="3.40.50.300">
    <property type="entry name" value="P-loop containing nucleotide triphosphate hydrolases"/>
    <property type="match status" value="1"/>
</dbReference>
<dbReference type="InterPro" id="IPR027417">
    <property type="entry name" value="P-loop_NTPase"/>
</dbReference>
<dbReference type="PANTHER" id="PTHR43820">
    <property type="entry name" value="HIGH-AFFINITY BRANCHED-CHAIN AMINO ACID TRANSPORT ATP-BINDING PROTEIN LIVF"/>
    <property type="match status" value="1"/>
</dbReference>
<dbReference type="RefSeq" id="WP_101683482.1">
    <property type="nucleotide sequence ID" value="NZ_PJRP01000011.1"/>
</dbReference>
<sequence>MPMLEGQKIAVHYGPLEAVHDVSFTVGDGQIVALVGANGAGKSTTLKAMMGLKTLSRGTLCWDGESIAALPPAARVSRGIALSPEGRRLFPRMSVLENLQIGAHTVRNAAARRRTLDQVYTLFPRVAERRRQMAGSLSGGEQQMVAIGRALMAQPKLLLLDEPSLGLAPKIIAEIAHAIEGLNRDTGLSIVLVEQNARLALRLSHRAYVLEQGAVVRTGTGQELLADDFVQQAYLGAAPTHGVHAT</sequence>
<evidence type="ECO:0000259" key="8">
    <source>
        <dbReference type="PROSITE" id="PS50893"/>
    </source>
</evidence>
<comment type="caution">
    <text evidence="9">The sequence shown here is derived from an EMBL/GenBank/DDBJ whole genome shotgun (WGS) entry which is preliminary data.</text>
</comment>
<dbReference type="EMBL" id="PJRP01000011">
    <property type="protein sequence ID" value="PLP98467.1"/>
    <property type="molecule type" value="Genomic_DNA"/>
</dbReference>
<keyword evidence="3" id="KW-1003">Cell membrane</keyword>
<comment type="similarity">
    <text evidence="1">Belongs to the ABC transporter superfamily.</text>
</comment>